<evidence type="ECO:0000256" key="1">
    <source>
        <dbReference type="ARBA" id="ARBA00004123"/>
    </source>
</evidence>
<organism evidence="13 14">
    <name type="scientific">Megalurothrips usitatus</name>
    <name type="common">bean blossom thrips</name>
    <dbReference type="NCBI Taxonomy" id="439358"/>
    <lineage>
        <taxon>Eukaryota</taxon>
        <taxon>Metazoa</taxon>
        <taxon>Ecdysozoa</taxon>
        <taxon>Arthropoda</taxon>
        <taxon>Hexapoda</taxon>
        <taxon>Insecta</taxon>
        <taxon>Pterygota</taxon>
        <taxon>Neoptera</taxon>
        <taxon>Paraneoptera</taxon>
        <taxon>Thysanoptera</taxon>
        <taxon>Terebrantia</taxon>
        <taxon>Thripoidea</taxon>
        <taxon>Thripidae</taxon>
        <taxon>Megalurothrips</taxon>
    </lineage>
</organism>
<keyword evidence="6" id="KW-0805">Transcription regulation</keyword>
<proteinExistence type="predicted"/>
<dbReference type="GO" id="GO:0000981">
    <property type="term" value="F:DNA-binding transcription factor activity, RNA polymerase II-specific"/>
    <property type="evidence" value="ECO:0007669"/>
    <property type="project" value="TreeGrafter"/>
</dbReference>
<accession>A0AAV7XKM8</accession>
<dbReference type="AlphaFoldDB" id="A0AAV7XKM8"/>
<comment type="caution">
    <text evidence="13">The sequence shown here is derived from an EMBL/GenBank/DDBJ whole genome shotgun (WGS) entry which is preliminary data.</text>
</comment>
<dbReference type="FunFam" id="3.30.160.60:FF:000646">
    <property type="entry name" value="Myeloid zinc finger 1"/>
    <property type="match status" value="1"/>
</dbReference>
<keyword evidence="4 10" id="KW-0863">Zinc-finger</keyword>
<feature type="compositionally biased region" description="Polar residues" evidence="11">
    <location>
        <begin position="73"/>
        <end position="84"/>
    </location>
</feature>
<name>A0AAV7XKM8_9NEOP</name>
<feature type="region of interest" description="Disordered" evidence="11">
    <location>
        <begin position="366"/>
        <end position="391"/>
    </location>
</feature>
<evidence type="ECO:0000256" key="8">
    <source>
        <dbReference type="ARBA" id="ARBA00023163"/>
    </source>
</evidence>
<dbReference type="PROSITE" id="PS50157">
    <property type="entry name" value="ZINC_FINGER_C2H2_2"/>
    <property type="match status" value="5"/>
</dbReference>
<evidence type="ECO:0000256" key="7">
    <source>
        <dbReference type="ARBA" id="ARBA00023125"/>
    </source>
</evidence>
<dbReference type="SUPFAM" id="SSF57667">
    <property type="entry name" value="beta-beta-alpha zinc fingers"/>
    <property type="match status" value="4"/>
</dbReference>
<evidence type="ECO:0000256" key="10">
    <source>
        <dbReference type="PROSITE-ProRule" id="PRU00042"/>
    </source>
</evidence>
<keyword evidence="5" id="KW-0862">Zinc</keyword>
<evidence type="ECO:0000313" key="14">
    <source>
        <dbReference type="Proteomes" id="UP001075354"/>
    </source>
</evidence>
<dbReference type="PANTHER" id="PTHR24408">
    <property type="entry name" value="ZINC FINGER PROTEIN"/>
    <property type="match status" value="1"/>
</dbReference>
<evidence type="ECO:0000256" key="4">
    <source>
        <dbReference type="ARBA" id="ARBA00022771"/>
    </source>
</evidence>
<feature type="domain" description="C2H2-type" evidence="12">
    <location>
        <begin position="226"/>
        <end position="253"/>
    </location>
</feature>
<keyword evidence="9" id="KW-0539">Nucleus</keyword>
<evidence type="ECO:0000256" key="2">
    <source>
        <dbReference type="ARBA" id="ARBA00022723"/>
    </source>
</evidence>
<reference evidence="13" key="1">
    <citation type="submission" date="2022-12" db="EMBL/GenBank/DDBJ databases">
        <title>Chromosome-level genome assembly of the bean flower thrips Megalurothrips usitatus.</title>
        <authorList>
            <person name="Ma L."/>
            <person name="Liu Q."/>
            <person name="Li H."/>
            <person name="Cai W."/>
        </authorList>
    </citation>
    <scope>NUCLEOTIDE SEQUENCE</scope>
    <source>
        <strain evidence="13">Cailab_2022a</strain>
    </source>
</reference>
<keyword evidence="8" id="KW-0804">Transcription</keyword>
<dbReference type="SMART" id="SM00355">
    <property type="entry name" value="ZnF_C2H2"/>
    <property type="match status" value="9"/>
</dbReference>
<keyword evidence="14" id="KW-1185">Reference proteome</keyword>
<feature type="compositionally biased region" description="Basic and acidic residues" evidence="11">
    <location>
        <begin position="366"/>
        <end position="375"/>
    </location>
</feature>
<dbReference type="PROSITE" id="PS00028">
    <property type="entry name" value="ZINC_FINGER_C2H2_1"/>
    <property type="match status" value="5"/>
</dbReference>
<evidence type="ECO:0000256" key="3">
    <source>
        <dbReference type="ARBA" id="ARBA00022737"/>
    </source>
</evidence>
<protein>
    <recommendedName>
        <fullName evidence="12">C2H2-type domain-containing protein</fullName>
    </recommendedName>
</protein>
<feature type="domain" description="C2H2-type" evidence="12">
    <location>
        <begin position="198"/>
        <end position="225"/>
    </location>
</feature>
<dbReference type="InterPro" id="IPR036236">
    <property type="entry name" value="Znf_C2H2_sf"/>
</dbReference>
<dbReference type="GO" id="GO:0008270">
    <property type="term" value="F:zinc ion binding"/>
    <property type="evidence" value="ECO:0007669"/>
    <property type="project" value="UniProtKB-KW"/>
</dbReference>
<feature type="domain" description="C2H2-type" evidence="12">
    <location>
        <begin position="311"/>
        <end position="333"/>
    </location>
</feature>
<sequence>MYVGMIQIEDGHLEHIEAVSQALQVSELLKICQKHSDKNCVQGKTDATSALVDISTSVPQLIGVNEEDCKSSSSTQLHQLQPSSALAPESSRKAADSDVMDGISLSDDESEWGGVKCPKCDLVFMSLAKYQQHCSSHLGKTYTSCYVCNYASIRVPDVIKHLQEKDHGEKVCSICLLELSSSQSLKEHILTHDQAQPFLCLTCNTRFQTRTALNSHIVRHLNETPFVCKECGRGFKWKHGLRSHMVTHSKLKAFLCDQCGYSTAHLRSFIDHKTVHSGAKFKCPKPDCQFSSVRKESVKHHLKTHSKQRPFQCEICGQAFSQCKNLRRHAASHNPLADTEKCPFCSYQTNRSDKFKAHFKRYHKNGEKVESVKKEEKKRRKSPASDTTQDSVIETINSAIHLSTTKHSKFSDTDKNTAVSSQLNVSSNNVPNIESYQIIPFDKNSDNIVTKILPNVHIITKSGSPVQTDSEEIVSLPDPEFASSSQISLVNASFQPIEGLNTSASVSTKKGSSKLENNAYQNVSYAQTGMDITNTLKVFPALGQDLVDSSQMNDRSMVLPRQDGSDDTTGTECNTNSEKIIILDANKVLASPPDTVYVIPDGAYVIMDADIPGESTLELITEPLTVSSILDFSSAAPSLNNKK</sequence>
<feature type="domain" description="C2H2-type" evidence="12">
    <location>
        <begin position="281"/>
        <end position="310"/>
    </location>
</feature>
<comment type="subcellular location">
    <subcellularLocation>
        <location evidence="1">Nucleus</location>
    </subcellularLocation>
</comment>
<keyword evidence="3" id="KW-0677">Repeat</keyword>
<dbReference type="InterPro" id="IPR013087">
    <property type="entry name" value="Znf_C2H2_type"/>
</dbReference>
<evidence type="ECO:0000259" key="12">
    <source>
        <dbReference type="PROSITE" id="PS50157"/>
    </source>
</evidence>
<keyword evidence="7" id="KW-0238">DNA-binding</keyword>
<feature type="domain" description="C2H2-type" evidence="12">
    <location>
        <begin position="254"/>
        <end position="281"/>
    </location>
</feature>
<dbReference type="Gene3D" id="3.30.160.60">
    <property type="entry name" value="Classic Zinc Finger"/>
    <property type="match status" value="5"/>
</dbReference>
<evidence type="ECO:0000313" key="13">
    <source>
        <dbReference type="EMBL" id="KAJ1525693.1"/>
    </source>
</evidence>
<evidence type="ECO:0000256" key="6">
    <source>
        <dbReference type="ARBA" id="ARBA00023015"/>
    </source>
</evidence>
<dbReference type="FunFam" id="3.30.160.60:FF:000145">
    <property type="entry name" value="Zinc finger protein 574"/>
    <property type="match status" value="1"/>
</dbReference>
<dbReference type="GO" id="GO:0043565">
    <property type="term" value="F:sequence-specific DNA binding"/>
    <property type="evidence" value="ECO:0007669"/>
    <property type="project" value="TreeGrafter"/>
</dbReference>
<dbReference type="GO" id="GO:0005634">
    <property type="term" value="C:nucleus"/>
    <property type="evidence" value="ECO:0007669"/>
    <property type="project" value="UniProtKB-SubCell"/>
</dbReference>
<dbReference type="EMBL" id="JAPTSV010000007">
    <property type="protein sequence ID" value="KAJ1525693.1"/>
    <property type="molecule type" value="Genomic_DNA"/>
</dbReference>
<evidence type="ECO:0000256" key="9">
    <source>
        <dbReference type="ARBA" id="ARBA00023242"/>
    </source>
</evidence>
<evidence type="ECO:0000256" key="5">
    <source>
        <dbReference type="ARBA" id="ARBA00022833"/>
    </source>
</evidence>
<dbReference type="PANTHER" id="PTHR24408:SF64">
    <property type="entry name" value="LINKING IMMUNITY AND METABOLISM-RELATED"/>
    <property type="match status" value="1"/>
</dbReference>
<evidence type="ECO:0000256" key="11">
    <source>
        <dbReference type="SAM" id="MobiDB-lite"/>
    </source>
</evidence>
<dbReference type="Proteomes" id="UP001075354">
    <property type="component" value="Chromosome 7"/>
</dbReference>
<dbReference type="Pfam" id="PF00096">
    <property type="entry name" value="zf-C2H2"/>
    <property type="match status" value="2"/>
</dbReference>
<gene>
    <name evidence="13" type="ORF">ONE63_008904</name>
</gene>
<feature type="region of interest" description="Disordered" evidence="11">
    <location>
        <begin position="73"/>
        <end position="99"/>
    </location>
</feature>
<keyword evidence="2" id="KW-0479">Metal-binding</keyword>